<dbReference type="EC" id="1.17.4.1" evidence="2"/>
<proteinExistence type="inferred from homology"/>
<comment type="similarity">
    <text evidence="1">Belongs to the ribonucleoside diphosphate reductase class-2 family.</text>
</comment>
<name>A0A1G6C1S2_EUBOX</name>
<evidence type="ECO:0000256" key="5">
    <source>
        <dbReference type="ARBA" id="ARBA00047754"/>
    </source>
</evidence>
<dbReference type="EMBL" id="FMXR01000014">
    <property type="protein sequence ID" value="SDB26811.1"/>
    <property type="molecule type" value="Genomic_DNA"/>
</dbReference>
<dbReference type="RefSeq" id="WP_423230182.1">
    <property type="nucleotide sequence ID" value="NZ_FMXR01000014.1"/>
</dbReference>
<evidence type="ECO:0000256" key="3">
    <source>
        <dbReference type="ARBA" id="ARBA00022634"/>
    </source>
</evidence>
<evidence type="ECO:0000256" key="2">
    <source>
        <dbReference type="ARBA" id="ARBA00012274"/>
    </source>
</evidence>
<dbReference type="NCBIfam" id="TIGR03905">
    <property type="entry name" value="TIGR03905_4_Cys"/>
    <property type="match status" value="1"/>
</dbReference>
<dbReference type="Proteomes" id="UP000199228">
    <property type="component" value="Unassembled WGS sequence"/>
</dbReference>
<organism evidence="7 8">
    <name type="scientific">Eubacterium oxidoreducens</name>
    <dbReference type="NCBI Taxonomy" id="1732"/>
    <lineage>
        <taxon>Bacteria</taxon>
        <taxon>Bacillati</taxon>
        <taxon>Bacillota</taxon>
        <taxon>Clostridia</taxon>
        <taxon>Eubacteriales</taxon>
        <taxon>Eubacteriaceae</taxon>
        <taxon>Eubacterium</taxon>
    </lineage>
</organism>
<evidence type="ECO:0000313" key="7">
    <source>
        <dbReference type="EMBL" id="SDB26811.1"/>
    </source>
</evidence>
<sequence>MSEMIGKEEVNMHYEYDCTMTCAAKIVLDIEDQVVSNVRFIGGCDGNQKGICSLVDGMNVDEIEERLTGITCGRKPTSCPDQLAKAVRAAYEASKS</sequence>
<protein>
    <recommendedName>
        <fullName evidence="2">ribonucleoside-diphosphate reductase</fullName>
        <ecNumber evidence="2">1.17.4.1</ecNumber>
    </recommendedName>
</protein>
<evidence type="ECO:0000256" key="1">
    <source>
        <dbReference type="ARBA" id="ARBA00007405"/>
    </source>
</evidence>
<feature type="domain" description="TSCPD" evidence="6">
    <location>
        <begin position="18"/>
        <end position="90"/>
    </location>
</feature>
<evidence type="ECO:0000259" key="6">
    <source>
        <dbReference type="Pfam" id="PF12637"/>
    </source>
</evidence>
<reference evidence="7 8" key="1">
    <citation type="submission" date="2016-10" db="EMBL/GenBank/DDBJ databases">
        <authorList>
            <person name="de Groot N.N."/>
        </authorList>
    </citation>
    <scope>NUCLEOTIDE SEQUENCE [LARGE SCALE GENOMIC DNA]</scope>
    <source>
        <strain evidence="7 8">DSM 3217</strain>
    </source>
</reference>
<keyword evidence="8" id="KW-1185">Reference proteome</keyword>
<keyword evidence="4" id="KW-0547">Nucleotide-binding</keyword>
<gene>
    <name evidence="7" type="ORF">SAMN02910417_01988</name>
</gene>
<dbReference type="Pfam" id="PF12637">
    <property type="entry name" value="TSCPD"/>
    <property type="match status" value="1"/>
</dbReference>
<dbReference type="GO" id="GO:0071897">
    <property type="term" value="P:DNA biosynthetic process"/>
    <property type="evidence" value="ECO:0007669"/>
    <property type="project" value="UniProtKB-KW"/>
</dbReference>
<comment type="catalytic activity">
    <reaction evidence="5">
        <text>a 2'-deoxyribonucleoside 5'-diphosphate + [thioredoxin]-disulfide + H2O = a ribonucleoside 5'-diphosphate + [thioredoxin]-dithiol</text>
        <dbReference type="Rhea" id="RHEA:23252"/>
        <dbReference type="Rhea" id="RHEA-COMP:10698"/>
        <dbReference type="Rhea" id="RHEA-COMP:10700"/>
        <dbReference type="ChEBI" id="CHEBI:15377"/>
        <dbReference type="ChEBI" id="CHEBI:29950"/>
        <dbReference type="ChEBI" id="CHEBI:50058"/>
        <dbReference type="ChEBI" id="CHEBI:57930"/>
        <dbReference type="ChEBI" id="CHEBI:73316"/>
        <dbReference type="EC" id="1.17.4.1"/>
    </reaction>
</comment>
<dbReference type="STRING" id="1732.SAMN02910417_01988"/>
<dbReference type="GO" id="GO:0000166">
    <property type="term" value="F:nucleotide binding"/>
    <property type="evidence" value="ECO:0007669"/>
    <property type="project" value="UniProtKB-KW"/>
</dbReference>
<dbReference type="GO" id="GO:0004748">
    <property type="term" value="F:ribonucleoside-diphosphate reductase activity, thioredoxin disulfide as acceptor"/>
    <property type="evidence" value="ECO:0007669"/>
    <property type="project" value="UniProtKB-EC"/>
</dbReference>
<accession>A0A1G6C1S2</accession>
<evidence type="ECO:0000313" key="8">
    <source>
        <dbReference type="Proteomes" id="UP000199228"/>
    </source>
</evidence>
<evidence type="ECO:0000256" key="4">
    <source>
        <dbReference type="ARBA" id="ARBA00022741"/>
    </source>
</evidence>
<dbReference type="InterPro" id="IPR024434">
    <property type="entry name" value="TSCPD_dom"/>
</dbReference>
<dbReference type="AlphaFoldDB" id="A0A1G6C1S2"/>
<keyword evidence="3" id="KW-0237">DNA synthesis</keyword>
<dbReference type="InterPro" id="IPR023806">
    <property type="entry name" value="CHP03905"/>
</dbReference>